<dbReference type="SUPFAM" id="SSF141571">
    <property type="entry name" value="Pentapeptide repeat-like"/>
    <property type="match status" value="1"/>
</dbReference>
<dbReference type="PANTHER" id="PTHR47485">
    <property type="entry name" value="THYLAKOID LUMENAL 17.4 KDA PROTEIN, CHLOROPLASTIC"/>
    <property type="match status" value="1"/>
</dbReference>
<dbReference type="Gene3D" id="2.160.20.80">
    <property type="entry name" value="E3 ubiquitin-protein ligase SopA"/>
    <property type="match status" value="1"/>
</dbReference>
<dbReference type="Pfam" id="PF00805">
    <property type="entry name" value="Pentapeptide"/>
    <property type="match status" value="1"/>
</dbReference>
<accession>A0ABN6S2S8</accession>
<reference evidence="3 4" key="1">
    <citation type="submission" date="2022-08" db="EMBL/GenBank/DDBJ databases">
        <title>Genome Sequence of the sulphate-reducing bacterium, Pseudodesulfovibrio sp. SYK.</title>
        <authorList>
            <person name="Kondo R."/>
            <person name="Kataoka T."/>
        </authorList>
    </citation>
    <scope>NUCLEOTIDE SEQUENCE [LARGE SCALE GENOMIC DNA]</scope>
    <source>
        <strain evidence="3 4">SYK</strain>
    </source>
</reference>
<evidence type="ECO:0000256" key="2">
    <source>
        <dbReference type="SAM" id="SignalP"/>
    </source>
</evidence>
<keyword evidence="4" id="KW-1185">Reference proteome</keyword>
<dbReference type="PANTHER" id="PTHR47485:SF1">
    <property type="entry name" value="THYLAKOID LUMENAL 17.4 KDA PROTEIN, CHLOROPLASTIC"/>
    <property type="match status" value="1"/>
</dbReference>
<evidence type="ECO:0008006" key="5">
    <source>
        <dbReference type="Google" id="ProtNLM"/>
    </source>
</evidence>
<feature type="chain" id="PRO_5047474444" description="Pentapeptide repeat-containing protein" evidence="2">
    <location>
        <begin position="22"/>
        <end position="237"/>
    </location>
</feature>
<evidence type="ECO:0000313" key="3">
    <source>
        <dbReference type="EMBL" id="BDQ37497.1"/>
    </source>
</evidence>
<feature type="signal peptide" evidence="2">
    <location>
        <begin position="1"/>
        <end position="21"/>
    </location>
</feature>
<dbReference type="RefSeq" id="WP_281760020.1">
    <property type="nucleotide sequence ID" value="NZ_AP026709.1"/>
</dbReference>
<evidence type="ECO:0000256" key="1">
    <source>
        <dbReference type="ARBA" id="ARBA00022737"/>
    </source>
</evidence>
<proteinExistence type="predicted"/>
<gene>
    <name evidence="3" type="ORF">SYK_18570</name>
</gene>
<organism evidence="3 4">
    <name type="scientific">Pseudodesulfovibrio nedwellii</name>
    <dbReference type="NCBI Taxonomy" id="2973072"/>
    <lineage>
        <taxon>Bacteria</taxon>
        <taxon>Pseudomonadati</taxon>
        <taxon>Thermodesulfobacteriota</taxon>
        <taxon>Desulfovibrionia</taxon>
        <taxon>Desulfovibrionales</taxon>
        <taxon>Desulfovibrionaceae</taxon>
    </lineage>
</organism>
<evidence type="ECO:0000313" key="4">
    <source>
        <dbReference type="Proteomes" id="UP001317742"/>
    </source>
</evidence>
<dbReference type="InterPro" id="IPR001646">
    <property type="entry name" value="5peptide_repeat"/>
</dbReference>
<dbReference type="Proteomes" id="UP001317742">
    <property type="component" value="Chromosome"/>
</dbReference>
<dbReference type="Pfam" id="PF13576">
    <property type="entry name" value="Pentapeptide_3"/>
    <property type="match status" value="1"/>
</dbReference>
<sequence>MKRILGLICVLTVLLTTPALAFNQADVDRLAAGDKNMQGADLSGAPLFADPYDGVNFSGANLSNATMIGRVFQNCDFRGANLRDAQFRSARFLECDLSGQDFSGVSFSHQQMMQCTLRNARFNGAFVENVLMHQNDIAGAKFDKATLKGGRWYQEDGTGITWDNIKFQQPSIVLDAIKISEVYKPYLSSQIPVGKVQWVASSGRQVDPSKVQLNKKVKTYEPVTPKGVQKGMVPKAP</sequence>
<dbReference type="EMBL" id="AP026709">
    <property type="protein sequence ID" value="BDQ37497.1"/>
    <property type="molecule type" value="Genomic_DNA"/>
</dbReference>
<keyword evidence="2" id="KW-0732">Signal</keyword>
<protein>
    <recommendedName>
        <fullName evidence="5">Pentapeptide repeat-containing protein</fullName>
    </recommendedName>
</protein>
<keyword evidence="1" id="KW-0677">Repeat</keyword>
<name>A0ABN6S2S8_9BACT</name>